<dbReference type="PANTHER" id="PTHR15417">
    <property type="entry name" value="PROTEIN PHOSPHATASE INHIBITOR AND DOPAMINE- AND CAMP-REGULATED NEURONAL PHOSPHOPROTEIN"/>
    <property type="match status" value="1"/>
</dbReference>
<evidence type="ECO:0000256" key="5">
    <source>
        <dbReference type="ARBA" id="ARBA00023272"/>
    </source>
</evidence>
<comment type="similarity">
    <text evidence="1">Belongs to the protein phosphatase inhibitor 1 family.</text>
</comment>
<evidence type="ECO:0000256" key="1">
    <source>
        <dbReference type="ARBA" id="ARBA00007775"/>
    </source>
</evidence>
<reference evidence="13" key="1">
    <citation type="submission" date="2025-08" db="UniProtKB">
        <authorList>
            <consortium name="RefSeq"/>
        </authorList>
    </citation>
    <scope>IDENTIFICATION</scope>
</reference>
<evidence type="ECO:0000256" key="6">
    <source>
        <dbReference type="ARBA" id="ARBA00023277"/>
    </source>
</evidence>
<feature type="compositionally biased region" description="Basic and acidic residues" evidence="11">
    <location>
        <begin position="147"/>
        <end position="157"/>
    </location>
</feature>
<evidence type="ECO:0000256" key="11">
    <source>
        <dbReference type="SAM" id="MobiDB-lite"/>
    </source>
</evidence>
<evidence type="ECO:0000256" key="9">
    <source>
        <dbReference type="ARBA" id="ARBA00040692"/>
    </source>
</evidence>
<feature type="compositionally biased region" description="Basic and acidic residues" evidence="11">
    <location>
        <begin position="19"/>
        <end position="29"/>
    </location>
</feature>
<name>A0ABM5EA30_VICPA</name>
<evidence type="ECO:0000256" key="4">
    <source>
        <dbReference type="ARBA" id="ARBA00022990"/>
    </source>
</evidence>
<comment type="function">
    <text evidence="7">Inhibitor of protein-phosphatase 1. This protein may be important in hormonal control of glycogen metabolism. Hormones that elevate intracellular cAMP increase I-1 activity in many tissues. I-1 activation may impose cAMP control over proteins that are not directly phosphorylated by PKA. Following a rise in intracellular calcium, I-1 is inactivated by calcineurin (or PP2B). Does not inhibit type-2 phosphatases.</text>
</comment>
<evidence type="ECO:0000256" key="10">
    <source>
        <dbReference type="ARBA" id="ARBA00042082"/>
    </source>
</evidence>
<keyword evidence="5" id="KW-0650">Protein phosphatase inhibitor</keyword>
<sequence>MEQDHSPRKIQFTVPLLEPHLDPEAAEQIRRRRPTPATLVLTSDQSSPEIDEDRIPNPLLKPALSMSPRQRKKVTRTTPTMKELQMMVEHHLGQQEQGEEYEGATESTGTQESRPAGITDTEAESRPGTSGKAHKPAESIPKTQGRGSEKPSTEDPSTHIPPLDSQGANSV</sequence>
<organism evidence="12 13">
    <name type="scientific">Vicugna pacos</name>
    <name type="common">Alpaca</name>
    <name type="synonym">Lama pacos</name>
    <dbReference type="NCBI Taxonomy" id="30538"/>
    <lineage>
        <taxon>Eukaryota</taxon>
        <taxon>Metazoa</taxon>
        <taxon>Chordata</taxon>
        <taxon>Craniata</taxon>
        <taxon>Vertebrata</taxon>
        <taxon>Euteleostomi</taxon>
        <taxon>Mammalia</taxon>
        <taxon>Eutheria</taxon>
        <taxon>Laurasiatheria</taxon>
        <taxon>Artiodactyla</taxon>
        <taxon>Tylopoda</taxon>
        <taxon>Camelidae</taxon>
        <taxon>Vicugna</taxon>
    </lineage>
</organism>
<evidence type="ECO:0000313" key="12">
    <source>
        <dbReference type="Proteomes" id="UP001652581"/>
    </source>
</evidence>
<keyword evidence="2" id="KW-0597">Phosphoprotein</keyword>
<evidence type="ECO:0000256" key="8">
    <source>
        <dbReference type="ARBA" id="ARBA00038671"/>
    </source>
</evidence>
<keyword evidence="6" id="KW-0119">Carbohydrate metabolism</keyword>
<comment type="subunit">
    <text evidence="8">Interacts with PPP1R15A.</text>
</comment>
<gene>
    <name evidence="13" type="primary">PPP1R1A</name>
</gene>
<accession>A0ABM5EA30</accession>
<evidence type="ECO:0000256" key="3">
    <source>
        <dbReference type="ARBA" id="ARBA00022600"/>
    </source>
</evidence>
<dbReference type="GeneID" id="102531034"/>
<feature type="region of interest" description="Disordered" evidence="11">
    <location>
        <begin position="1"/>
        <end position="171"/>
    </location>
</feature>
<evidence type="ECO:0000313" key="13">
    <source>
        <dbReference type="RefSeq" id="XP_072830010.1"/>
    </source>
</evidence>
<keyword evidence="3" id="KW-0321">Glycogen metabolism</keyword>
<dbReference type="PANTHER" id="PTHR15417:SF4">
    <property type="entry name" value="PROTEIN PHOSPHATASE 1 REGULATORY SUBUNIT 1A"/>
    <property type="match status" value="1"/>
</dbReference>
<evidence type="ECO:0000256" key="2">
    <source>
        <dbReference type="ARBA" id="ARBA00022553"/>
    </source>
</evidence>
<keyword evidence="12" id="KW-1185">Reference proteome</keyword>
<dbReference type="RefSeq" id="XP_072830010.1">
    <property type="nucleotide sequence ID" value="XM_072973909.1"/>
</dbReference>
<protein>
    <recommendedName>
        <fullName evidence="9">Protein phosphatase 1 regulatory subunit 1A</fullName>
    </recommendedName>
    <alternativeName>
        <fullName evidence="10">Protein phosphatase inhibitor 1</fullName>
    </alternativeName>
</protein>
<evidence type="ECO:0000256" key="7">
    <source>
        <dbReference type="ARBA" id="ARBA00037661"/>
    </source>
</evidence>
<keyword evidence="4" id="KW-0007">Acetylation</keyword>
<dbReference type="Proteomes" id="UP001652581">
    <property type="component" value="Chromosome 12"/>
</dbReference>
<dbReference type="InterPro" id="IPR008466">
    <property type="entry name" value="PPP1R1A/B/C"/>
</dbReference>
<proteinExistence type="inferred from homology"/>
<dbReference type="Pfam" id="PF05395">
    <property type="entry name" value="DARPP-32"/>
    <property type="match status" value="1"/>
</dbReference>